<dbReference type="HOGENOM" id="CLU_2610897_0_0_1"/>
<gene>
    <name evidence="1" type="ordered locus">VIT_14s0036g00340</name>
</gene>
<dbReference type="EMBL" id="FN595241">
    <property type="protein sequence ID" value="CBI22399.3"/>
    <property type="molecule type" value="Genomic_DNA"/>
</dbReference>
<proteinExistence type="predicted"/>
<reference evidence="2" key="1">
    <citation type="journal article" date="2007" name="Nature">
        <title>The grapevine genome sequence suggests ancestral hexaploidization in major angiosperm phyla.</title>
        <authorList>
            <consortium name="The French-Italian Public Consortium for Grapevine Genome Characterization."/>
            <person name="Jaillon O."/>
            <person name="Aury J.-M."/>
            <person name="Noel B."/>
            <person name="Policriti A."/>
            <person name="Clepet C."/>
            <person name="Casagrande A."/>
            <person name="Choisne N."/>
            <person name="Aubourg S."/>
            <person name="Vitulo N."/>
            <person name="Jubin C."/>
            <person name="Vezzi A."/>
            <person name="Legeai F."/>
            <person name="Hugueney P."/>
            <person name="Dasilva C."/>
            <person name="Horner D."/>
            <person name="Mica E."/>
            <person name="Jublot D."/>
            <person name="Poulain J."/>
            <person name="Bruyere C."/>
            <person name="Billault A."/>
            <person name="Segurens B."/>
            <person name="Gouyvenoux M."/>
            <person name="Ugarte E."/>
            <person name="Cattonaro F."/>
            <person name="Anthouard V."/>
            <person name="Vico V."/>
            <person name="Del Fabbro C."/>
            <person name="Alaux M."/>
            <person name="Di Gaspero G."/>
            <person name="Dumas V."/>
            <person name="Felice N."/>
            <person name="Paillard S."/>
            <person name="Juman I."/>
            <person name="Moroldo M."/>
            <person name="Scalabrin S."/>
            <person name="Canaguier A."/>
            <person name="Le Clainche I."/>
            <person name="Malacrida G."/>
            <person name="Durand E."/>
            <person name="Pesole G."/>
            <person name="Laucou V."/>
            <person name="Chatelet P."/>
            <person name="Merdinoglu D."/>
            <person name="Delledonne M."/>
            <person name="Pezzotti M."/>
            <person name="Lecharny A."/>
            <person name="Scarpelli C."/>
            <person name="Artiguenave F."/>
            <person name="Pe M.E."/>
            <person name="Valle G."/>
            <person name="Morgante M."/>
            <person name="Caboche M."/>
            <person name="Adam-Blondon A.-F."/>
            <person name="Weissenbach J."/>
            <person name="Quetier F."/>
            <person name="Wincker P."/>
        </authorList>
    </citation>
    <scope>NUCLEOTIDE SEQUENCE [LARGE SCALE GENOMIC DNA]</scope>
    <source>
        <strain evidence="2">cv. Pinot noir / PN40024</strain>
    </source>
</reference>
<dbReference type="PaxDb" id="29760-VIT_14s0036g00340.t01"/>
<organism evidence="1 2">
    <name type="scientific">Vitis vinifera</name>
    <name type="common">Grape</name>
    <dbReference type="NCBI Taxonomy" id="29760"/>
    <lineage>
        <taxon>Eukaryota</taxon>
        <taxon>Viridiplantae</taxon>
        <taxon>Streptophyta</taxon>
        <taxon>Embryophyta</taxon>
        <taxon>Tracheophyta</taxon>
        <taxon>Spermatophyta</taxon>
        <taxon>Magnoliopsida</taxon>
        <taxon>eudicotyledons</taxon>
        <taxon>Gunneridae</taxon>
        <taxon>Pentapetalae</taxon>
        <taxon>rosids</taxon>
        <taxon>Vitales</taxon>
        <taxon>Vitaceae</taxon>
        <taxon>Viteae</taxon>
        <taxon>Vitis</taxon>
    </lineage>
</organism>
<evidence type="ECO:0000313" key="1">
    <source>
        <dbReference type="EMBL" id="CBI22399.3"/>
    </source>
</evidence>
<name>E0CUE1_VITVI</name>
<dbReference type="AlphaFoldDB" id="E0CUE1"/>
<evidence type="ECO:0000313" key="2">
    <source>
        <dbReference type="Proteomes" id="UP000009183"/>
    </source>
</evidence>
<dbReference type="InParanoid" id="E0CUE1"/>
<dbReference type="Proteomes" id="UP000009183">
    <property type="component" value="Chromosome 14"/>
</dbReference>
<sequence>MKKVKNIIANSCQFWDDKTESVEFTFCGCFFWKSFRNLDYGCPDIKPLTTFLNFLMNLSSLILQCRNFGGILRTFLNIL</sequence>
<protein>
    <submittedName>
        <fullName evidence="1">Uncharacterized protein</fullName>
    </submittedName>
</protein>
<keyword evidence="2" id="KW-1185">Reference proteome</keyword>
<accession>E0CUE1</accession>